<organism evidence="2 3">
    <name type="scientific">Acer saccharum</name>
    <name type="common">Sugar maple</name>
    <dbReference type="NCBI Taxonomy" id="4024"/>
    <lineage>
        <taxon>Eukaryota</taxon>
        <taxon>Viridiplantae</taxon>
        <taxon>Streptophyta</taxon>
        <taxon>Embryophyta</taxon>
        <taxon>Tracheophyta</taxon>
        <taxon>Spermatophyta</taxon>
        <taxon>Magnoliopsida</taxon>
        <taxon>eudicotyledons</taxon>
        <taxon>Gunneridae</taxon>
        <taxon>Pentapetalae</taxon>
        <taxon>rosids</taxon>
        <taxon>malvids</taxon>
        <taxon>Sapindales</taxon>
        <taxon>Sapindaceae</taxon>
        <taxon>Hippocastanoideae</taxon>
        <taxon>Acereae</taxon>
        <taxon>Acer</taxon>
    </lineage>
</organism>
<evidence type="ECO:0000313" key="2">
    <source>
        <dbReference type="EMBL" id="KAK0581239.1"/>
    </source>
</evidence>
<accession>A0AA39RW13</accession>
<sequence length="205" mass="22964">MGNSSGLTIFVEDRIALKGRMDVCRILVATSEVFVCLDVVPVEIAKESFRVKVHKVNNIPSDDWLWEQLGLHQNCFLALSEMVNSLTKSPNGKLVVFEKNVRSRYRAGDNNVEVEKEDRVRGLVRPISLQEYDAVDNRFQKDGPRDSSIGIKMGNTPHPGKVLYNSSNGEERKGAGEQLKRSNFRGARGRGRGRRKVVIPSSHGM</sequence>
<feature type="region of interest" description="Disordered" evidence="1">
    <location>
        <begin position="140"/>
        <end position="205"/>
    </location>
</feature>
<feature type="compositionally biased region" description="Basic and acidic residues" evidence="1">
    <location>
        <begin position="169"/>
        <end position="180"/>
    </location>
</feature>
<protein>
    <submittedName>
        <fullName evidence="2">Uncharacterized protein</fullName>
    </submittedName>
</protein>
<feature type="compositionally biased region" description="Basic residues" evidence="1">
    <location>
        <begin position="187"/>
        <end position="197"/>
    </location>
</feature>
<dbReference type="EMBL" id="JAUESC010000384">
    <property type="protein sequence ID" value="KAK0581239.1"/>
    <property type="molecule type" value="Genomic_DNA"/>
</dbReference>
<reference evidence="2" key="1">
    <citation type="journal article" date="2022" name="Plant J.">
        <title>Strategies of tolerance reflected in two North American maple genomes.</title>
        <authorList>
            <person name="McEvoy S.L."/>
            <person name="Sezen U.U."/>
            <person name="Trouern-Trend A."/>
            <person name="McMahon S.M."/>
            <person name="Schaberg P.G."/>
            <person name="Yang J."/>
            <person name="Wegrzyn J.L."/>
            <person name="Swenson N.G."/>
        </authorList>
    </citation>
    <scope>NUCLEOTIDE SEQUENCE</scope>
    <source>
        <strain evidence="2">NS2018</strain>
    </source>
</reference>
<proteinExistence type="predicted"/>
<dbReference type="AlphaFoldDB" id="A0AA39RW13"/>
<evidence type="ECO:0000256" key="1">
    <source>
        <dbReference type="SAM" id="MobiDB-lite"/>
    </source>
</evidence>
<comment type="caution">
    <text evidence="2">The sequence shown here is derived from an EMBL/GenBank/DDBJ whole genome shotgun (WGS) entry which is preliminary data.</text>
</comment>
<name>A0AA39RW13_ACESA</name>
<keyword evidence="3" id="KW-1185">Reference proteome</keyword>
<dbReference type="Proteomes" id="UP001168877">
    <property type="component" value="Unassembled WGS sequence"/>
</dbReference>
<gene>
    <name evidence="2" type="ORF">LWI29_011654</name>
</gene>
<reference evidence="2" key="2">
    <citation type="submission" date="2023-06" db="EMBL/GenBank/DDBJ databases">
        <authorList>
            <person name="Swenson N.G."/>
            <person name="Wegrzyn J.L."/>
            <person name="Mcevoy S.L."/>
        </authorList>
    </citation>
    <scope>NUCLEOTIDE SEQUENCE</scope>
    <source>
        <strain evidence="2">NS2018</strain>
        <tissue evidence="2">Leaf</tissue>
    </source>
</reference>
<evidence type="ECO:0000313" key="3">
    <source>
        <dbReference type="Proteomes" id="UP001168877"/>
    </source>
</evidence>